<dbReference type="InterPro" id="IPR025665">
    <property type="entry name" value="Beta-barrel_OMP_2"/>
</dbReference>
<dbReference type="InterPro" id="IPR011250">
    <property type="entry name" value="OMP/PagP_B-barrel"/>
</dbReference>
<reference evidence="4" key="1">
    <citation type="submission" date="2017-09" db="EMBL/GenBank/DDBJ databases">
        <title>Depth-based differentiation of microbial function through sediment-hosted aquifers and enrichment of novel symbionts in the deep terrestrial subsurface.</title>
        <authorList>
            <person name="Probst A.J."/>
            <person name="Ladd B."/>
            <person name="Jarett J.K."/>
            <person name="Geller-Mcgrath D.E."/>
            <person name="Sieber C.M.K."/>
            <person name="Emerson J.B."/>
            <person name="Anantharaman K."/>
            <person name="Thomas B.C."/>
            <person name="Malmstrom R."/>
            <person name="Stieglmeier M."/>
            <person name="Klingl A."/>
            <person name="Woyke T."/>
            <person name="Ryan C.M."/>
            <person name="Banfield J.F."/>
        </authorList>
    </citation>
    <scope>NUCLEOTIDE SEQUENCE [LARGE SCALE GENOMIC DNA]</scope>
</reference>
<proteinExistence type="predicted"/>
<keyword evidence="1" id="KW-0732">Signal</keyword>
<dbReference type="SUPFAM" id="SSF56925">
    <property type="entry name" value="OMPA-like"/>
    <property type="match status" value="1"/>
</dbReference>
<accession>A0A2H0UI89</accession>
<dbReference type="Proteomes" id="UP000229612">
    <property type="component" value="Unassembled WGS sequence"/>
</dbReference>
<organism evidence="3 4">
    <name type="scientific">Candidatus Kaiserbacteria bacterium CG10_big_fil_rev_8_21_14_0_10_44_10</name>
    <dbReference type="NCBI Taxonomy" id="1974606"/>
    <lineage>
        <taxon>Bacteria</taxon>
        <taxon>Candidatus Kaiseribacteriota</taxon>
    </lineage>
</organism>
<evidence type="ECO:0000259" key="2">
    <source>
        <dbReference type="Pfam" id="PF13568"/>
    </source>
</evidence>
<protein>
    <recommendedName>
        <fullName evidence="2">Outer membrane protein beta-barrel domain-containing protein</fullName>
    </recommendedName>
</protein>
<evidence type="ECO:0000256" key="1">
    <source>
        <dbReference type="SAM" id="SignalP"/>
    </source>
</evidence>
<gene>
    <name evidence="3" type="ORF">COU14_00805</name>
</gene>
<feature type="signal peptide" evidence="1">
    <location>
        <begin position="1"/>
        <end position="20"/>
    </location>
</feature>
<feature type="chain" id="PRO_5013668561" description="Outer membrane protein beta-barrel domain-containing protein" evidence="1">
    <location>
        <begin position="21"/>
        <end position="200"/>
    </location>
</feature>
<feature type="domain" description="Outer membrane protein beta-barrel" evidence="2">
    <location>
        <begin position="34"/>
        <end position="176"/>
    </location>
</feature>
<dbReference type="EMBL" id="PFBG01000010">
    <property type="protein sequence ID" value="PIR86090.1"/>
    <property type="molecule type" value="Genomic_DNA"/>
</dbReference>
<name>A0A2H0UI89_9BACT</name>
<dbReference type="AlphaFoldDB" id="A0A2H0UI89"/>
<comment type="caution">
    <text evidence="3">The sequence shown here is derived from an EMBL/GenBank/DDBJ whole genome shotgun (WGS) entry which is preliminary data.</text>
</comment>
<evidence type="ECO:0000313" key="3">
    <source>
        <dbReference type="EMBL" id="PIR86090.1"/>
    </source>
</evidence>
<evidence type="ECO:0000313" key="4">
    <source>
        <dbReference type="Proteomes" id="UP000229612"/>
    </source>
</evidence>
<sequence length="200" mass="21430">MFKLFCTSLLLGVMTTPVMAQTNRNQGSMALSLAGIANARVKNVESEDRDNNTDLGAGALIEAKVNNRLGIETGVLLINRHYGYEKAGLRLTQEVRRVHVPVLARFWVANIFSVAAGPFVAFKTGDTETTVHAGNTALASYKTTADDSTEYGLDAAATLSFAVNETAGIFVEGRYSALLEKQSDEEADEISGLAGLKINL</sequence>
<dbReference type="Pfam" id="PF13568">
    <property type="entry name" value="OMP_b-brl_2"/>
    <property type="match status" value="1"/>
</dbReference>